<feature type="transmembrane region" description="Helical" evidence="1">
    <location>
        <begin position="83"/>
        <end position="101"/>
    </location>
</feature>
<feature type="transmembrane region" description="Helical" evidence="1">
    <location>
        <begin position="53"/>
        <end position="77"/>
    </location>
</feature>
<evidence type="ECO:0008006" key="4">
    <source>
        <dbReference type="Google" id="ProtNLM"/>
    </source>
</evidence>
<protein>
    <recommendedName>
        <fullName evidence="4">Ycf66 family protein</fullName>
    </recommendedName>
</protein>
<keyword evidence="1" id="KW-0472">Membrane</keyword>
<dbReference type="RefSeq" id="WP_251960598.1">
    <property type="nucleotide sequence ID" value="NZ_AP025733.1"/>
</dbReference>
<sequence length="113" mass="12824">MSALAQVNFGVRPTGLIEIKLIGTLYLVLAVIYITLMLGWLNQRKNALTIPILTIYIIQGVLAPICMFFCGIVLITQGWRLDPLIQFEQFLLLVLIIYLSFKDTVVNLIGRNW</sequence>
<keyword evidence="1" id="KW-1133">Transmembrane helix</keyword>
<keyword evidence="3" id="KW-1185">Reference proteome</keyword>
<reference evidence="2" key="1">
    <citation type="submission" date="2022-04" db="EMBL/GenBank/DDBJ databases">
        <title>Complete genome sequence of a cyanobacterium, Nostoc sp. SO-36, isolated in Antarctica.</title>
        <authorList>
            <person name="Kanesaki Y."/>
            <person name="Effendi D."/>
            <person name="Sakamoto T."/>
            <person name="Ohtani S."/>
            <person name="Awai K."/>
        </authorList>
    </citation>
    <scope>NUCLEOTIDE SEQUENCE</scope>
    <source>
        <strain evidence="2">SO-36</strain>
        <plasmid evidence="2">pANSO36A</plasmid>
    </source>
</reference>
<dbReference type="EMBL" id="AP025733">
    <property type="protein sequence ID" value="BDI20690.1"/>
    <property type="molecule type" value="Genomic_DNA"/>
</dbReference>
<evidence type="ECO:0000313" key="2">
    <source>
        <dbReference type="EMBL" id="BDI20690.1"/>
    </source>
</evidence>
<gene>
    <name evidence="2" type="ORF">ANSO36C_64920</name>
</gene>
<geneLocation type="plasmid" evidence="2 3">
    <name>pANSO36A</name>
</geneLocation>
<evidence type="ECO:0000313" key="3">
    <source>
        <dbReference type="Proteomes" id="UP001055453"/>
    </source>
</evidence>
<keyword evidence="2" id="KW-0614">Plasmid</keyword>
<evidence type="ECO:0000256" key="1">
    <source>
        <dbReference type="SAM" id="Phobius"/>
    </source>
</evidence>
<dbReference type="InterPro" id="IPR010004">
    <property type="entry name" value="Uncharacterised_Ycf66"/>
</dbReference>
<dbReference type="Pfam" id="PF07444">
    <property type="entry name" value="Ycf66_N"/>
    <property type="match status" value="1"/>
</dbReference>
<proteinExistence type="predicted"/>
<feature type="transmembrane region" description="Helical" evidence="1">
    <location>
        <begin position="21"/>
        <end position="41"/>
    </location>
</feature>
<organism evidence="2 3">
    <name type="scientific">Nostoc cf. commune SO-36</name>
    <dbReference type="NCBI Taxonomy" id="449208"/>
    <lineage>
        <taxon>Bacteria</taxon>
        <taxon>Bacillati</taxon>
        <taxon>Cyanobacteriota</taxon>
        <taxon>Cyanophyceae</taxon>
        <taxon>Nostocales</taxon>
        <taxon>Nostocaceae</taxon>
        <taxon>Nostoc</taxon>
    </lineage>
</organism>
<dbReference type="Proteomes" id="UP001055453">
    <property type="component" value="Plasmid pANSO36A"/>
</dbReference>
<keyword evidence="1" id="KW-0812">Transmembrane</keyword>
<accession>A0ABM7ZBM2</accession>
<name>A0ABM7ZBM2_NOSCO</name>